<dbReference type="PANTHER" id="PTHR30068">
    <property type="entry name" value="URONATE ISOMERASE"/>
    <property type="match status" value="1"/>
</dbReference>
<accession>A0ABQ6ILS6</accession>
<dbReference type="InterPro" id="IPR032466">
    <property type="entry name" value="Metal_Hydrolase"/>
</dbReference>
<dbReference type="Pfam" id="PF02614">
    <property type="entry name" value="UxaC"/>
    <property type="match status" value="1"/>
</dbReference>
<dbReference type="Gene3D" id="1.10.2020.10">
    <property type="entry name" value="uronate isomerase, domain 2, chain A"/>
    <property type="match status" value="1"/>
</dbReference>
<keyword evidence="6 7" id="KW-0413">Isomerase</keyword>
<comment type="pathway">
    <text evidence="2">Carbohydrate metabolism; pentose and glucuronate interconversion.</text>
</comment>
<comment type="catalytic activity">
    <reaction evidence="1">
        <text>D-glucuronate = D-fructuronate</text>
        <dbReference type="Rhea" id="RHEA:13049"/>
        <dbReference type="ChEBI" id="CHEBI:58720"/>
        <dbReference type="ChEBI" id="CHEBI:59863"/>
        <dbReference type="EC" id="5.3.1.12"/>
    </reaction>
</comment>
<reference evidence="8" key="1">
    <citation type="journal article" date="2019" name="Int. J. Syst. Evol. Microbiol.">
        <title>The Global Catalogue of Microorganisms (GCM) 10K type strain sequencing project: providing services to taxonomists for standard genome sequencing and annotation.</title>
        <authorList>
            <consortium name="The Broad Institute Genomics Platform"/>
            <consortium name="The Broad Institute Genome Sequencing Center for Infectious Disease"/>
            <person name="Wu L."/>
            <person name="Ma J."/>
        </authorList>
    </citation>
    <scope>NUCLEOTIDE SEQUENCE [LARGE SCALE GENOMIC DNA]</scope>
    <source>
        <strain evidence="8">NBRC 113072</strain>
    </source>
</reference>
<dbReference type="Gene3D" id="3.20.20.140">
    <property type="entry name" value="Metal-dependent hydrolases"/>
    <property type="match status" value="1"/>
</dbReference>
<dbReference type="EC" id="5.3.1.12" evidence="4"/>
<evidence type="ECO:0000256" key="2">
    <source>
        <dbReference type="ARBA" id="ARBA00004892"/>
    </source>
</evidence>
<comment type="caution">
    <text evidence="7">The sequence shown here is derived from an EMBL/GenBank/DDBJ whole genome shotgun (WGS) entry which is preliminary data.</text>
</comment>
<organism evidence="7 8">
    <name type="scientific">Mobilicoccus caccae</name>
    <dbReference type="NCBI Taxonomy" id="1859295"/>
    <lineage>
        <taxon>Bacteria</taxon>
        <taxon>Bacillati</taxon>
        <taxon>Actinomycetota</taxon>
        <taxon>Actinomycetes</taxon>
        <taxon>Micrococcales</taxon>
        <taxon>Dermatophilaceae</taxon>
        <taxon>Mobilicoccus</taxon>
    </lineage>
</organism>
<keyword evidence="8" id="KW-1185">Reference proteome</keyword>
<dbReference type="Proteomes" id="UP001157126">
    <property type="component" value="Unassembled WGS sequence"/>
</dbReference>
<name>A0ABQ6ILS6_9MICO</name>
<proteinExistence type="inferred from homology"/>
<dbReference type="PANTHER" id="PTHR30068:SF4">
    <property type="entry name" value="URONATE ISOMERASE"/>
    <property type="match status" value="1"/>
</dbReference>
<evidence type="ECO:0000313" key="7">
    <source>
        <dbReference type="EMBL" id="GMA38158.1"/>
    </source>
</evidence>
<evidence type="ECO:0000256" key="1">
    <source>
        <dbReference type="ARBA" id="ARBA00001165"/>
    </source>
</evidence>
<comment type="similarity">
    <text evidence="3">Belongs to the metallo-dependent hydrolases superfamily. Uronate isomerase family.</text>
</comment>
<evidence type="ECO:0000313" key="8">
    <source>
        <dbReference type="Proteomes" id="UP001157126"/>
    </source>
</evidence>
<evidence type="ECO:0000256" key="6">
    <source>
        <dbReference type="ARBA" id="ARBA00023235"/>
    </source>
</evidence>
<evidence type="ECO:0000256" key="4">
    <source>
        <dbReference type="ARBA" id="ARBA00012546"/>
    </source>
</evidence>
<sequence length="469" mass="52897">MSELTLHPDRLFPPEATTRGVASRLYDQVKDLPIISPHGHVPPEWIAKDIPFRDPASLLITPDHYVGRIMHAHGVDLARLGVAQGELDETASRAAFRTLCEHWHLYAGTPVRYWLENEFVDIFGIDEVPTAENADRLYDAVSEWISRPTSRPRALMESFDIEFIATTDDPCDTLEHHIALAQDPSFTRRMAPCFRPDAYLEPARKDWNERTDRLADVSGVSIDSYADWVAAMENRRAFFKENGAVSTDHSHKDLRTDVLPEGEAERIFREARAGSASRVECEALQRHMLSEMARMAADDGLTMTLHPAVARNHDPATLRDFGADVGGDVPISVEATRALQPLLTRYGNTGTFNLVVFTMDETIFGRELGPLAGFYRNMYVGVPWWFIDAPDAIRRFRKAVTEPAGFHKTSGFIDDTRAFCSIPARHDMSRRLDCVHLADLVVEHRLSEDEAARIAHELVVDIPRKVFTL</sequence>
<dbReference type="GO" id="GO:0016853">
    <property type="term" value="F:isomerase activity"/>
    <property type="evidence" value="ECO:0007669"/>
    <property type="project" value="UniProtKB-KW"/>
</dbReference>
<dbReference type="SUPFAM" id="SSF51556">
    <property type="entry name" value="Metallo-dependent hydrolases"/>
    <property type="match status" value="1"/>
</dbReference>
<evidence type="ECO:0000256" key="5">
    <source>
        <dbReference type="ARBA" id="ARBA00020555"/>
    </source>
</evidence>
<dbReference type="EMBL" id="BSUO01000001">
    <property type="protein sequence ID" value="GMA38158.1"/>
    <property type="molecule type" value="Genomic_DNA"/>
</dbReference>
<evidence type="ECO:0000256" key="3">
    <source>
        <dbReference type="ARBA" id="ARBA00008397"/>
    </source>
</evidence>
<protein>
    <recommendedName>
        <fullName evidence="5">Uronate isomerase</fullName>
        <ecNumber evidence="4">5.3.1.12</ecNumber>
    </recommendedName>
</protein>
<gene>
    <name evidence="7" type="ORF">GCM10025883_02030</name>
</gene>
<dbReference type="InterPro" id="IPR003766">
    <property type="entry name" value="Uronate_isomerase"/>
</dbReference>
<dbReference type="NCBIfam" id="NF002794">
    <property type="entry name" value="PRK02925.1"/>
    <property type="match status" value="1"/>
</dbReference>
<dbReference type="RefSeq" id="WP_284302263.1">
    <property type="nucleotide sequence ID" value="NZ_BSUO01000001.1"/>
</dbReference>